<dbReference type="Proteomes" id="UP000465622">
    <property type="component" value="Chromosome"/>
</dbReference>
<evidence type="ECO:0000313" key="4">
    <source>
        <dbReference type="Proteomes" id="UP000465622"/>
    </source>
</evidence>
<keyword evidence="2" id="KW-1133">Transmembrane helix</keyword>
<reference evidence="3 4" key="1">
    <citation type="journal article" date="2019" name="Emerg. Microbes Infect.">
        <title>Comprehensive subspecies identification of 175 nontuberculous mycobacteria species based on 7547 genomic profiles.</title>
        <authorList>
            <person name="Matsumoto Y."/>
            <person name="Kinjo T."/>
            <person name="Motooka D."/>
            <person name="Nabeya D."/>
            <person name="Jung N."/>
            <person name="Uechi K."/>
            <person name="Horii T."/>
            <person name="Iida T."/>
            <person name="Fujita J."/>
            <person name="Nakamura S."/>
        </authorList>
    </citation>
    <scope>NUCLEOTIDE SEQUENCE [LARGE SCALE GENOMIC DNA]</scope>
    <source>
        <strain evidence="3 4">JCM 12375</strain>
    </source>
</reference>
<feature type="transmembrane region" description="Helical" evidence="2">
    <location>
        <begin position="79"/>
        <end position="99"/>
    </location>
</feature>
<feature type="region of interest" description="Disordered" evidence="1">
    <location>
        <begin position="381"/>
        <end position="411"/>
    </location>
</feature>
<keyword evidence="4" id="KW-1185">Reference proteome</keyword>
<accession>A0ABN5YJ23</accession>
<name>A0ABN5YJ23_MYCME</name>
<keyword evidence="2" id="KW-0472">Membrane</keyword>
<evidence type="ECO:0000256" key="2">
    <source>
        <dbReference type="SAM" id="Phobius"/>
    </source>
</evidence>
<proteinExistence type="predicted"/>
<dbReference type="Pfam" id="PF00805">
    <property type="entry name" value="Pentapeptide"/>
    <property type="match status" value="1"/>
</dbReference>
<dbReference type="InterPro" id="IPR001646">
    <property type="entry name" value="5peptide_repeat"/>
</dbReference>
<gene>
    <name evidence="3" type="ORF">MMAGJ_73250</name>
</gene>
<feature type="transmembrane region" description="Helical" evidence="2">
    <location>
        <begin position="111"/>
        <end position="133"/>
    </location>
</feature>
<dbReference type="EMBL" id="AP022567">
    <property type="protein sequence ID" value="BBX38043.1"/>
    <property type="molecule type" value="Genomic_DNA"/>
</dbReference>
<evidence type="ECO:0000313" key="3">
    <source>
        <dbReference type="EMBL" id="BBX38043.1"/>
    </source>
</evidence>
<organism evidence="3 4">
    <name type="scientific">Mycolicibacterium mageritense</name>
    <name type="common">Mycobacterium mageritense</name>
    <dbReference type="NCBI Taxonomy" id="53462"/>
    <lineage>
        <taxon>Bacteria</taxon>
        <taxon>Bacillati</taxon>
        <taxon>Actinomycetota</taxon>
        <taxon>Actinomycetes</taxon>
        <taxon>Mycobacteriales</taxon>
        <taxon>Mycobacteriaceae</taxon>
        <taxon>Mycolicibacterium</taxon>
    </lineage>
</organism>
<sequence length="432" mass="47447">MAVFFRVLAIALGVAAASVVLWRVSASCGPFIGLLAVSPWFVAWVVSEVIREDRRSAPEHPAMNVAGAKHVGLRTWFRISIWISVVATGLAITLVISMLHWEWVTTRIGGALAPTVTVVVAAIGSAGAARTVLAQADNAERIRIDDDEELLWKRFESGAKQLADDHFAIMAAGVYSLANLADDWIRHYQRLRGIGVTNRVEDTESATIVELLCAHLRRRADRKDGLSEPDRLEAELVNEAIIGQFQTHLRMSTSDNEEDGMWVGRFTVDLRYTDLSENNWPQIDLRHAMLRGADLYSADLSSADISHANLGRSDLRGADLSGATYDDETNFDLAICDDATKWPDPDFQVVGLSAAVSFTVNQTEILGCTVLRRAGRPDRPVWRVPTGLPHRQERPATMSDTATPTSTDPVAPAALSQQNARASLLIWTSTER</sequence>
<evidence type="ECO:0000256" key="1">
    <source>
        <dbReference type="SAM" id="MobiDB-lite"/>
    </source>
</evidence>
<dbReference type="SUPFAM" id="SSF141571">
    <property type="entry name" value="Pentapeptide repeat-like"/>
    <property type="match status" value="1"/>
</dbReference>
<feature type="transmembrane region" description="Helical" evidence="2">
    <location>
        <begin position="32"/>
        <end position="50"/>
    </location>
</feature>
<keyword evidence="2" id="KW-0812">Transmembrane</keyword>
<dbReference type="RefSeq" id="WP_051579341.1">
    <property type="nucleotide sequence ID" value="NZ_AP022567.1"/>
</dbReference>
<evidence type="ECO:0008006" key="5">
    <source>
        <dbReference type="Google" id="ProtNLM"/>
    </source>
</evidence>
<dbReference type="Gene3D" id="2.160.20.80">
    <property type="entry name" value="E3 ubiquitin-protein ligase SopA"/>
    <property type="match status" value="1"/>
</dbReference>
<protein>
    <recommendedName>
        <fullName evidence="5">Pentapeptide repeat-containing protein</fullName>
    </recommendedName>
</protein>
<feature type="compositionally biased region" description="Polar residues" evidence="1">
    <location>
        <begin position="398"/>
        <end position="408"/>
    </location>
</feature>